<dbReference type="Gramene" id="ORUFI03G30450.1">
    <property type="protein sequence ID" value="ORUFI03G30450.1"/>
    <property type="gene ID" value="ORUFI03G30450"/>
</dbReference>
<proteinExistence type="predicted"/>
<organism evidence="2 3">
    <name type="scientific">Oryza rufipogon</name>
    <name type="common">Brownbeard rice</name>
    <name type="synonym">Asian wild rice</name>
    <dbReference type="NCBI Taxonomy" id="4529"/>
    <lineage>
        <taxon>Eukaryota</taxon>
        <taxon>Viridiplantae</taxon>
        <taxon>Streptophyta</taxon>
        <taxon>Embryophyta</taxon>
        <taxon>Tracheophyta</taxon>
        <taxon>Spermatophyta</taxon>
        <taxon>Magnoliopsida</taxon>
        <taxon>Liliopsida</taxon>
        <taxon>Poales</taxon>
        <taxon>Poaceae</taxon>
        <taxon>BOP clade</taxon>
        <taxon>Oryzoideae</taxon>
        <taxon>Oryzeae</taxon>
        <taxon>Oryzinae</taxon>
        <taxon>Oryza</taxon>
    </lineage>
</organism>
<dbReference type="HOGENOM" id="CLU_2798451_0_0_1"/>
<evidence type="ECO:0000313" key="3">
    <source>
        <dbReference type="Proteomes" id="UP000008022"/>
    </source>
</evidence>
<reference evidence="3" key="1">
    <citation type="submission" date="2013-06" db="EMBL/GenBank/DDBJ databases">
        <authorList>
            <person name="Zhao Q."/>
        </authorList>
    </citation>
    <scope>NUCLEOTIDE SEQUENCE</scope>
    <source>
        <strain evidence="3">cv. W1943</strain>
    </source>
</reference>
<dbReference type="Proteomes" id="UP000008022">
    <property type="component" value="Unassembled WGS sequence"/>
</dbReference>
<protein>
    <submittedName>
        <fullName evidence="2">Uncharacterized protein</fullName>
    </submittedName>
</protein>
<evidence type="ECO:0000256" key="1">
    <source>
        <dbReference type="SAM" id="MobiDB-lite"/>
    </source>
</evidence>
<feature type="region of interest" description="Disordered" evidence="1">
    <location>
        <begin position="1"/>
        <end position="34"/>
    </location>
</feature>
<keyword evidence="3" id="KW-1185">Reference proteome</keyword>
<dbReference type="AlphaFoldDB" id="A0A0E0NZF7"/>
<evidence type="ECO:0000313" key="2">
    <source>
        <dbReference type="EnsemblPlants" id="ORUFI03G30450.1"/>
    </source>
</evidence>
<name>A0A0E0NZF7_ORYRU</name>
<sequence>MASGDDGDVDLAGGRELVGNTVSGTLEEENCRSEHEEDEGCVIACAGTEDGCFPALNSPRIDLAGGAS</sequence>
<dbReference type="EnsemblPlants" id="ORUFI03G30450.1">
    <property type="protein sequence ID" value="ORUFI03G30450.1"/>
    <property type="gene ID" value="ORUFI03G30450"/>
</dbReference>
<accession>A0A0E0NZF7</accession>
<reference evidence="2" key="2">
    <citation type="submission" date="2015-06" db="UniProtKB">
        <authorList>
            <consortium name="EnsemblPlants"/>
        </authorList>
    </citation>
    <scope>IDENTIFICATION</scope>
</reference>